<dbReference type="KEGG" id="kst:KSMBR1_2336"/>
<protein>
    <submittedName>
        <fullName evidence="2">Uncharacterized protein</fullName>
    </submittedName>
</protein>
<accession>A0A2C9CGL3</accession>
<dbReference type="AlphaFoldDB" id="A0A2C9CGL3"/>
<evidence type="ECO:0000313" key="3">
    <source>
        <dbReference type="Proteomes" id="UP000221734"/>
    </source>
</evidence>
<gene>
    <name evidence="1" type="ORF">KsCSTR_47320</name>
    <name evidence="2" type="ORF">KSMBR1_2336</name>
</gene>
<dbReference type="RefSeq" id="WP_169703637.1">
    <property type="nucleotide sequence ID" value="NZ_CP049055.1"/>
</dbReference>
<dbReference type="Proteomes" id="UP000501926">
    <property type="component" value="Chromosome"/>
</dbReference>
<reference evidence="3" key="1">
    <citation type="submission" date="2017-10" db="EMBL/GenBank/DDBJ databases">
        <authorList>
            <person name="Frank J."/>
        </authorList>
    </citation>
    <scope>NUCLEOTIDE SEQUENCE [LARGE SCALE GENOMIC DNA]</scope>
</reference>
<evidence type="ECO:0000313" key="2">
    <source>
        <dbReference type="EMBL" id="SOH04831.1"/>
    </source>
</evidence>
<proteinExistence type="predicted"/>
<evidence type="ECO:0000313" key="1">
    <source>
        <dbReference type="EMBL" id="QII14109.1"/>
    </source>
</evidence>
<reference evidence="2" key="2">
    <citation type="submission" date="2017-10" db="EMBL/GenBank/DDBJ databases">
        <authorList>
            <person name="Banno H."/>
            <person name="Chua N.-H."/>
        </authorList>
    </citation>
    <scope>NUCLEOTIDE SEQUENCE [LARGE SCALE GENOMIC DNA]</scope>
    <source>
        <strain evidence="2">Kuenenia_mbr1_ru-nijmegen</strain>
    </source>
</reference>
<organism evidence="2 3">
    <name type="scientific">Kuenenia stuttgartiensis</name>
    <dbReference type="NCBI Taxonomy" id="174633"/>
    <lineage>
        <taxon>Bacteria</taxon>
        <taxon>Pseudomonadati</taxon>
        <taxon>Planctomycetota</taxon>
        <taxon>Candidatus Brocadiia</taxon>
        <taxon>Candidatus Brocadiales</taxon>
        <taxon>Candidatus Brocadiaceae</taxon>
        <taxon>Candidatus Kuenenia</taxon>
    </lineage>
</organism>
<sequence length="67" mass="7632">MITITNNEINKEAFEVLFKELGVSKTIRFINQFSAGKGNYTEMKDKIFKGMTVDDIVSEIESNKDLP</sequence>
<dbReference type="Proteomes" id="UP000221734">
    <property type="component" value="Chromosome Kuenenia_stuttgartiensis_MBR1"/>
</dbReference>
<keyword evidence="3" id="KW-1185">Reference proteome</keyword>
<dbReference type="EMBL" id="CP049055">
    <property type="protein sequence ID" value="QII14109.1"/>
    <property type="molecule type" value="Genomic_DNA"/>
</dbReference>
<name>A0A2C9CGL3_KUEST</name>
<reference evidence="1 4" key="3">
    <citation type="submission" date="2020-02" db="EMBL/GenBank/DDBJ databases">
        <title>Newly sequenced genome of strain CSTR1 showed variability in Candidatus Kuenenia stuttgartiensis genomes.</title>
        <authorList>
            <person name="Ding C."/>
            <person name="Adrian L."/>
        </authorList>
    </citation>
    <scope>NUCLEOTIDE SEQUENCE [LARGE SCALE GENOMIC DNA]</scope>
    <source>
        <strain evidence="1 4">CSTR1</strain>
    </source>
</reference>
<evidence type="ECO:0000313" key="4">
    <source>
        <dbReference type="Proteomes" id="UP000501926"/>
    </source>
</evidence>
<dbReference type="EMBL" id="LT934425">
    <property type="protein sequence ID" value="SOH04831.1"/>
    <property type="molecule type" value="Genomic_DNA"/>
</dbReference>